<organism evidence="2 3">
    <name type="scientific">Anaerobacterium chartisolvens</name>
    <dbReference type="NCBI Taxonomy" id="1297424"/>
    <lineage>
        <taxon>Bacteria</taxon>
        <taxon>Bacillati</taxon>
        <taxon>Bacillota</taxon>
        <taxon>Clostridia</taxon>
        <taxon>Eubacteriales</taxon>
        <taxon>Oscillospiraceae</taxon>
        <taxon>Anaerobacterium</taxon>
    </lineage>
</organism>
<feature type="binding site" evidence="1">
    <location>
        <position position="86"/>
    </location>
    <ligand>
        <name>Mg(2+)</name>
        <dbReference type="ChEBI" id="CHEBI:18420"/>
        <label>1</label>
        <note>catalytic</note>
    </ligand>
</feature>
<keyword evidence="1" id="KW-0460">Magnesium</keyword>
<sequence>MKEYILNLADYVFRRISNKSGMLKNRSVRGYSDAGDAQFNIDDMAEEAVMEYAASRSLAMAIYTEDGGMKIIGEDPQYVLIVDPIDGTRPAAADLEMSCISIAAAPFSQDARIKDVRFAVLKELKSGAYMYADYRHDRIFHYGYRASIPNLSLNTSMRNMFWSIEFNGHPAGLMTQAYGNIIDYTANNGGVFIFNSASFSISRIITGQLDAHVDIGNRILKDNPSLMPAFQSVGNGKILHLFPYDIAASVFLAEKAGVVITDAYGNSLGDTLLLDLTYHNQQSCIAASTRELHQELINNINWSGIQML</sequence>
<dbReference type="GO" id="GO:0046872">
    <property type="term" value="F:metal ion binding"/>
    <property type="evidence" value="ECO:0007669"/>
    <property type="project" value="UniProtKB-KW"/>
</dbReference>
<dbReference type="Gene3D" id="3.30.540.10">
    <property type="entry name" value="Fructose-1,6-Bisphosphatase, subunit A, domain 1"/>
    <property type="match status" value="1"/>
</dbReference>
<dbReference type="Proteomes" id="UP000253034">
    <property type="component" value="Unassembled WGS sequence"/>
</dbReference>
<dbReference type="GO" id="GO:0007165">
    <property type="term" value="P:signal transduction"/>
    <property type="evidence" value="ECO:0007669"/>
    <property type="project" value="TreeGrafter"/>
</dbReference>
<feature type="binding site" evidence="1">
    <location>
        <position position="245"/>
    </location>
    <ligand>
        <name>Mg(2+)</name>
        <dbReference type="ChEBI" id="CHEBI:18420"/>
        <label>1</label>
        <note>catalytic</note>
    </ligand>
</feature>
<dbReference type="RefSeq" id="WP_114300074.1">
    <property type="nucleotide sequence ID" value="NZ_QPJT01000039.1"/>
</dbReference>
<reference evidence="2 3" key="1">
    <citation type="submission" date="2018-07" db="EMBL/GenBank/DDBJ databases">
        <title>Genomic Encyclopedia of Type Strains, Phase IV (KMG-IV): sequencing the most valuable type-strain genomes for metagenomic binning, comparative biology and taxonomic classification.</title>
        <authorList>
            <person name="Goeker M."/>
        </authorList>
    </citation>
    <scope>NUCLEOTIDE SEQUENCE [LARGE SCALE GENOMIC DNA]</scope>
    <source>
        <strain evidence="2 3">DSM 27016</strain>
    </source>
</reference>
<dbReference type="EMBL" id="QPJT01000039">
    <property type="protein sequence ID" value="RCX09079.1"/>
    <property type="molecule type" value="Genomic_DNA"/>
</dbReference>
<evidence type="ECO:0000313" key="3">
    <source>
        <dbReference type="Proteomes" id="UP000253034"/>
    </source>
</evidence>
<dbReference type="PANTHER" id="PTHR20854">
    <property type="entry name" value="INOSITOL MONOPHOSPHATASE"/>
    <property type="match status" value="1"/>
</dbReference>
<dbReference type="Gene3D" id="3.40.190.80">
    <property type="match status" value="1"/>
</dbReference>
<protein>
    <submittedName>
        <fullName evidence="2">Myo-inositol-1(Or 4)-monophosphatase</fullName>
    </submittedName>
</protein>
<dbReference type="GO" id="GO:0008934">
    <property type="term" value="F:inositol monophosphate 1-phosphatase activity"/>
    <property type="evidence" value="ECO:0007669"/>
    <property type="project" value="TreeGrafter"/>
</dbReference>
<dbReference type="OrthoDB" id="9772456at2"/>
<dbReference type="SUPFAM" id="SSF56655">
    <property type="entry name" value="Carbohydrate phosphatase"/>
    <property type="match status" value="1"/>
</dbReference>
<proteinExistence type="predicted"/>
<feature type="binding site" evidence="1">
    <location>
        <position position="83"/>
    </location>
    <ligand>
        <name>Mg(2+)</name>
        <dbReference type="ChEBI" id="CHEBI:18420"/>
        <label>1</label>
        <note>catalytic</note>
    </ligand>
</feature>
<feature type="binding site" evidence="1">
    <location>
        <position position="85"/>
    </location>
    <ligand>
        <name>Mg(2+)</name>
        <dbReference type="ChEBI" id="CHEBI:18420"/>
        <label>1</label>
        <note>catalytic</note>
    </ligand>
</feature>
<dbReference type="GO" id="GO:0006020">
    <property type="term" value="P:inositol metabolic process"/>
    <property type="evidence" value="ECO:0007669"/>
    <property type="project" value="TreeGrafter"/>
</dbReference>
<gene>
    <name evidence="2" type="ORF">DFR58_13918</name>
</gene>
<accession>A0A369AI70</accession>
<evidence type="ECO:0000256" key="1">
    <source>
        <dbReference type="PIRSR" id="PIRSR600760-2"/>
    </source>
</evidence>
<comment type="caution">
    <text evidence="2">The sequence shown here is derived from an EMBL/GenBank/DDBJ whole genome shotgun (WGS) entry which is preliminary data.</text>
</comment>
<dbReference type="Pfam" id="PF00459">
    <property type="entry name" value="Inositol_P"/>
    <property type="match status" value="1"/>
</dbReference>
<comment type="cofactor">
    <cofactor evidence="1">
        <name>Mg(2+)</name>
        <dbReference type="ChEBI" id="CHEBI:18420"/>
    </cofactor>
</comment>
<dbReference type="InterPro" id="IPR000760">
    <property type="entry name" value="Inositol_monophosphatase-like"/>
</dbReference>
<keyword evidence="1" id="KW-0479">Metal-binding</keyword>
<feature type="binding site" evidence="1">
    <location>
        <position position="65"/>
    </location>
    <ligand>
        <name>Mg(2+)</name>
        <dbReference type="ChEBI" id="CHEBI:18420"/>
        <label>1</label>
        <note>catalytic</note>
    </ligand>
</feature>
<dbReference type="PANTHER" id="PTHR20854:SF4">
    <property type="entry name" value="INOSITOL-1-MONOPHOSPHATASE-RELATED"/>
    <property type="match status" value="1"/>
</dbReference>
<dbReference type="AlphaFoldDB" id="A0A369AI70"/>
<evidence type="ECO:0000313" key="2">
    <source>
        <dbReference type="EMBL" id="RCX09079.1"/>
    </source>
</evidence>
<keyword evidence="3" id="KW-1185">Reference proteome</keyword>
<name>A0A369AI70_9FIRM</name>